<dbReference type="InterPro" id="IPR050425">
    <property type="entry name" value="NAD(P)_dehydrat-like"/>
</dbReference>
<name>D8QX36_SELML</name>
<evidence type="ECO:0000256" key="1">
    <source>
        <dbReference type="ARBA" id="ARBA00023002"/>
    </source>
</evidence>
<protein>
    <recommendedName>
        <fullName evidence="2">NAD-dependent epimerase/dehydratase domain-containing protein</fullName>
    </recommendedName>
</protein>
<dbReference type="PANTHER" id="PTHR10366">
    <property type="entry name" value="NAD DEPENDENT EPIMERASE/DEHYDRATASE"/>
    <property type="match status" value="1"/>
</dbReference>
<organism evidence="4">
    <name type="scientific">Selaginella moellendorffii</name>
    <name type="common">Spikemoss</name>
    <dbReference type="NCBI Taxonomy" id="88036"/>
    <lineage>
        <taxon>Eukaryota</taxon>
        <taxon>Viridiplantae</taxon>
        <taxon>Streptophyta</taxon>
        <taxon>Embryophyta</taxon>
        <taxon>Tracheophyta</taxon>
        <taxon>Lycopodiopsida</taxon>
        <taxon>Selaginellales</taxon>
        <taxon>Selaginellaceae</taxon>
        <taxon>Selaginella</taxon>
    </lineage>
</organism>
<feature type="domain" description="NAD-dependent epimerase/dehydratase" evidence="2">
    <location>
        <begin position="10"/>
        <end position="230"/>
    </location>
</feature>
<dbReference type="OMA" id="CLIINEY"/>
<dbReference type="OrthoDB" id="2735536at2759"/>
<accession>D8QX36</accession>
<proteinExistence type="predicted"/>
<dbReference type="KEGG" id="smo:SELMODRAFT_141996"/>
<dbReference type="PANTHER" id="PTHR10366:SF483">
    <property type="entry name" value="CINNAMOYL COA REDUCTASE-LIKE PROTEIN"/>
    <property type="match status" value="1"/>
</dbReference>
<dbReference type="eggNOG" id="KOG1502">
    <property type="taxonomic scope" value="Eukaryota"/>
</dbReference>
<reference evidence="3 4" key="1">
    <citation type="journal article" date="2011" name="Science">
        <title>The Selaginella genome identifies genetic changes associated with the evolution of vascular plants.</title>
        <authorList>
            <person name="Banks J.A."/>
            <person name="Nishiyama T."/>
            <person name="Hasebe M."/>
            <person name="Bowman J.L."/>
            <person name="Gribskov M."/>
            <person name="dePamphilis C."/>
            <person name="Albert V.A."/>
            <person name="Aono N."/>
            <person name="Aoyama T."/>
            <person name="Ambrose B.A."/>
            <person name="Ashton N.W."/>
            <person name="Axtell M.J."/>
            <person name="Barker E."/>
            <person name="Barker M.S."/>
            <person name="Bennetzen J.L."/>
            <person name="Bonawitz N.D."/>
            <person name="Chapple C."/>
            <person name="Cheng C."/>
            <person name="Correa L.G."/>
            <person name="Dacre M."/>
            <person name="DeBarry J."/>
            <person name="Dreyer I."/>
            <person name="Elias M."/>
            <person name="Engstrom E.M."/>
            <person name="Estelle M."/>
            <person name="Feng L."/>
            <person name="Finet C."/>
            <person name="Floyd S.K."/>
            <person name="Frommer W.B."/>
            <person name="Fujita T."/>
            <person name="Gramzow L."/>
            <person name="Gutensohn M."/>
            <person name="Harholt J."/>
            <person name="Hattori M."/>
            <person name="Heyl A."/>
            <person name="Hirai T."/>
            <person name="Hiwatashi Y."/>
            <person name="Ishikawa M."/>
            <person name="Iwata M."/>
            <person name="Karol K.G."/>
            <person name="Koehler B."/>
            <person name="Kolukisaoglu U."/>
            <person name="Kubo M."/>
            <person name="Kurata T."/>
            <person name="Lalonde S."/>
            <person name="Li K."/>
            <person name="Li Y."/>
            <person name="Litt A."/>
            <person name="Lyons E."/>
            <person name="Manning G."/>
            <person name="Maruyama T."/>
            <person name="Michael T.P."/>
            <person name="Mikami K."/>
            <person name="Miyazaki S."/>
            <person name="Morinaga S."/>
            <person name="Murata T."/>
            <person name="Mueller-Roeber B."/>
            <person name="Nelson D.R."/>
            <person name="Obara M."/>
            <person name="Oguri Y."/>
            <person name="Olmstead R.G."/>
            <person name="Onodera N."/>
            <person name="Petersen B.L."/>
            <person name="Pils B."/>
            <person name="Prigge M."/>
            <person name="Rensing S.A."/>
            <person name="Riano-Pachon D.M."/>
            <person name="Roberts A.W."/>
            <person name="Sato Y."/>
            <person name="Scheller H.V."/>
            <person name="Schulz B."/>
            <person name="Schulz C."/>
            <person name="Shakirov E.V."/>
            <person name="Shibagaki N."/>
            <person name="Shinohara N."/>
            <person name="Shippen D.E."/>
            <person name="Soerensen I."/>
            <person name="Sotooka R."/>
            <person name="Sugimoto N."/>
            <person name="Sugita M."/>
            <person name="Sumikawa N."/>
            <person name="Tanurdzic M."/>
            <person name="Theissen G."/>
            <person name="Ulvskov P."/>
            <person name="Wakazuki S."/>
            <person name="Weng J.K."/>
            <person name="Willats W.W."/>
            <person name="Wipf D."/>
            <person name="Wolf P.G."/>
            <person name="Yang L."/>
            <person name="Zimmer A.D."/>
            <person name="Zhu Q."/>
            <person name="Mitros T."/>
            <person name="Hellsten U."/>
            <person name="Loque D."/>
            <person name="Otillar R."/>
            <person name="Salamov A."/>
            <person name="Schmutz J."/>
            <person name="Shapiro H."/>
            <person name="Lindquist E."/>
            <person name="Lucas S."/>
            <person name="Rokhsar D."/>
            <person name="Grigoriev I.V."/>
        </authorList>
    </citation>
    <scope>NUCLEOTIDE SEQUENCE [LARGE SCALE GENOMIC DNA]</scope>
</reference>
<dbReference type="FunCoup" id="D8QX36">
    <property type="interactions" value="39"/>
</dbReference>
<keyword evidence="4" id="KW-1185">Reference proteome</keyword>
<dbReference type="InterPro" id="IPR001509">
    <property type="entry name" value="Epimerase_deHydtase"/>
</dbReference>
<evidence type="ECO:0000313" key="3">
    <source>
        <dbReference type="EMBL" id="EFJ35744.1"/>
    </source>
</evidence>
<sequence length="264" mass="28990">MGAEDTVDLVCVTGSWELMGSSIVKLLLERGYSVRCGVHLSSEELSQLQSLPGAAQRLHLVSVDVLNYKSLAKTIRGCSGVIHSPAPHDMNGMRDYPADMIEYEIKGVLNVVEACANSETVRRLVLTSCLSTIVYTQEETSLDEKCWTNLDFCRENKLWSPLSKTLAERAAWALALDKGLDMVVLNPATVVSRDPSIQGVRELHRDEVLAYAHVEEVASAHLVALEKPNAVGRYICFGDIVTGSNVKKSNEQILSNKKLSALVY</sequence>
<dbReference type="Gramene" id="EFJ35744">
    <property type="protein sequence ID" value="EFJ35744"/>
    <property type="gene ID" value="SELMODRAFT_141996"/>
</dbReference>
<dbReference type="Gene3D" id="3.40.50.720">
    <property type="entry name" value="NAD(P)-binding Rossmann-like Domain"/>
    <property type="match status" value="1"/>
</dbReference>
<dbReference type="GO" id="GO:0016616">
    <property type="term" value="F:oxidoreductase activity, acting on the CH-OH group of donors, NAD or NADP as acceptor"/>
    <property type="evidence" value="ECO:0000318"/>
    <property type="project" value="GO_Central"/>
</dbReference>
<keyword evidence="1" id="KW-0560">Oxidoreductase</keyword>
<dbReference type="InParanoid" id="D8QX36"/>
<evidence type="ECO:0000259" key="2">
    <source>
        <dbReference type="Pfam" id="PF01370"/>
    </source>
</evidence>
<dbReference type="AlphaFoldDB" id="D8QX36"/>
<dbReference type="SUPFAM" id="SSF51735">
    <property type="entry name" value="NAD(P)-binding Rossmann-fold domains"/>
    <property type="match status" value="1"/>
</dbReference>
<evidence type="ECO:0000313" key="4">
    <source>
        <dbReference type="Proteomes" id="UP000001514"/>
    </source>
</evidence>
<dbReference type="InterPro" id="IPR036291">
    <property type="entry name" value="NAD(P)-bd_dom_sf"/>
</dbReference>
<dbReference type="HOGENOM" id="CLU_007383_9_1_1"/>
<dbReference type="Proteomes" id="UP000001514">
    <property type="component" value="Unassembled WGS sequence"/>
</dbReference>
<dbReference type="EMBL" id="GL377568">
    <property type="protein sequence ID" value="EFJ35744.1"/>
    <property type="molecule type" value="Genomic_DNA"/>
</dbReference>
<dbReference type="STRING" id="88036.D8QX36"/>
<gene>
    <name evidence="3" type="ORF">SELMODRAFT_141996</name>
</gene>
<dbReference type="Pfam" id="PF01370">
    <property type="entry name" value="Epimerase"/>
    <property type="match status" value="1"/>
</dbReference>